<sequence>MTDAQLASGTAGPSGRTVLFAPETFNLAEVTRSVEVARRMPEGVQCHFMGYAHRYATVITEAGFTLTMLEPELTESQAEQLLALDQGRGLRHPFTETMLAQRVAAERDLIRRLGASAVVIGTTMSQLISARAEGVPLVYVKPFAYSEPHVTGMRSTGLLPRRTRSERLADAVVAGTVRRVMPRIPLVPRSFPKVARGHGVRLPKTALHVLDADLNLITTPEHLLPEGVSLPESYRVVGPIFASLPGEVPGLIRELAAAPEPLVYVAMGSSGGRDLVLTLLRGLGEAPCHILAPVAQHLKPEDVREVPKNVHVTGWLPADRLGHAVDLAVTHGGEGTVQTSSVQGWPFLGIPVQAEQRFNIQRCVDYGSARLISPRSARRVDWPALIAEALADDRMRERAAEMATALRDVDGPGAAATEIQALWT</sequence>
<organism evidence="2 3">
    <name type="scientific">Nesterenkonia aerolata</name>
    <dbReference type="NCBI Taxonomy" id="3074079"/>
    <lineage>
        <taxon>Bacteria</taxon>
        <taxon>Bacillati</taxon>
        <taxon>Actinomycetota</taxon>
        <taxon>Actinomycetes</taxon>
        <taxon>Micrococcales</taxon>
        <taxon>Micrococcaceae</taxon>
        <taxon>Nesterenkonia</taxon>
    </lineage>
</organism>
<name>A0ABU2DRW0_9MICC</name>
<reference evidence="2 3" key="1">
    <citation type="submission" date="2023-09" db="EMBL/GenBank/DDBJ databases">
        <title>Description of three actinobacteria isolated from air of manufacturing shop in a pharmaceutical factory.</title>
        <authorList>
            <person name="Zhang D.-F."/>
        </authorList>
    </citation>
    <scope>NUCLEOTIDE SEQUENCE [LARGE SCALE GENOMIC DNA]</scope>
    <source>
        <strain evidence="2 3">LY-0111</strain>
    </source>
</reference>
<feature type="domain" description="Erythromycin biosynthesis protein CIII-like C-terminal" evidence="1">
    <location>
        <begin position="299"/>
        <end position="404"/>
    </location>
</feature>
<dbReference type="PANTHER" id="PTHR21015">
    <property type="entry name" value="UDP-N-ACETYLGLUCOSAMINE--N-ACETYLMURAMYL-(PENTAPEPTIDE) PYROPHOSPHORYL-UNDECAPRENOL N-ACETYLGLUCOSAMINE TRANSFERASE 1"/>
    <property type="match status" value="1"/>
</dbReference>
<dbReference type="Pfam" id="PF06722">
    <property type="entry name" value="EryCIII-like_C"/>
    <property type="match status" value="1"/>
</dbReference>
<gene>
    <name evidence="2" type="ORF">RIL96_06650</name>
</gene>
<dbReference type="Gene3D" id="3.40.50.2000">
    <property type="entry name" value="Glycogen Phosphorylase B"/>
    <property type="match status" value="2"/>
</dbReference>
<evidence type="ECO:0000259" key="1">
    <source>
        <dbReference type="Pfam" id="PF06722"/>
    </source>
</evidence>
<dbReference type="RefSeq" id="WP_310548232.1">
    <property type="nucleotide sequence ID" value="NZ_JAVKGR010000006.1"/>
</dbReference>
<comment type="caution">
    <text evidence="2">The sequence shown here is derived from an EMBL/GenBank/DDBJ whole genome shotgun (WGS) entry which is preliminary data.</text>
</comment>
<dbReference type="InterPro" id="IPR010610">
    <property type="entry name" value="EryCIII-like_C"/>
</dbReference>
<dbReference type="EMBL" id="JAVKGR010000006">
    <property type="protein sequence ID" value="MDR8019242.1"/>
    <property type="molecule type" value="Genomic_DNA"/>
</dbReference>
<dbReference type="Proteomes" id="UP001251870">
    <property type="component" value="Unassembled WGS sequence"/>
</dbReference>
<evidence type="ECO:0000313" key="2">
    <source>
        <dbReference type="EMBL" id="MDR8019242.1"/>
    </source>
</evidence>
<keyword evidence="3" id="KW-1185">Reference proteome</keyword>
<protein>
    <submittedName>
        <fullName evidence="2">Glycosyltransferase</fullName>
    </submittedName>
</protein>
<evidence type="ECO:0000313" key="3">
    <source>
        <dbReference type="Proteomes" id="UP001251870"/>
    </source>
</evidence>
<dbReference type="SUPFAM" id="SSF53756">
    <property type="entry name" value="UDP-Glycosyltransferase/glycogen phosphorylase"/>
    <property type="match status" value="1"/>
</dbReference>
<accession>A0ABU2DRW0</accession>
<proteinExistence type="predicted"/>
<dbReference type="PANTHER" id="PTHR21015:SF22">
    <property type="entry name" value="GLYCOSYLTRANSFERASE"/>
    <property type="match status" value="1"/>
</dbReference>